<sequence>MGAKISDALFKVVRDENYHEWTDQEVRDYMKNTKYFFSRFNPSRQTTPAVPSPHITPHLLL</sequence>
<gene>
    <name evidence="1" type="ORF">GcM3_160005</name>
</gene>
<name>A0A420HUB4_9PEZI</name>
<keyword evidence="2" id="KW-1185">Reference proteome</keyword>
<evidence type="ECO:0000313" key="1">
    <source>
        <dbReference type="EMBL" id="RKF61023.1"/>
    </source>
</evidence>
<evidence type="ECO:0000313" key="2">
    <source>
        <dbReference type="Proteomes" id="UP000283383"/>
    </source>
</evidence>
<protein>
    <submittedName>
        <fullName evidence="1">Integrase and RNaseH domain-containing protein</fullName>
    </submittedName>
</protein>
<organism evidence="1 2">
    <name type="scientific">Golovinomyces cichoracearum</name>
    <dbReference type="NCBI Taxonomy" id="62708"/>
    <lineage>
        <taxon>Eukaryota</taxon>
        <taxon>Fungi</taxon>
        <taxon>Dikarya</taxon>
        <taxon>Ascomycota</taxon>
        <taxon>Pezizomycotina</taxon>
        <taxon>Leotiomycetes</taxon>
        <taxon>Erysiphales</taxon>
        <taxon>Erysiphaceae</taxon>
        <taxon>Golovinomyces</taxon>
    </lineage>
</organism>
<dbReference type="EMBL" id="MCBQ01016002">
    <property type="protein sequence ID" value="RKF61023.1"/>
    <property type="molecule type" value="Genomic_DNA"/>
</dbReference>
<reference evidence="1 2" key="1">
    <citation type="journal article" date="2018" name="BMC Genomics">
        <title>Comparative genome analyses reveal sequence features reflecting distinct modes of host-adaptation between dicot and monocot powdery mildew.</title>
        <authorList>
            <person name="Wu Y."/>
            <person name="Ma X."/>
            <person name="Pan Z."/>
            <person name="Kale S.D."/>
            <person name="Song Y."/>
            <person name="King H."/>
            <person name="Zhang Q."/>
            <person name="Presley C."/>
            <person name="Deng X."/>
            <person name="Wei C.I."/>
            <person name="Xiao S."/>
        </authorList>
    </citation>
    <scope>NUCLEOTIDE SEQUENCE [LARGE SCALE GENOMIC DNA]</scope>
    <source>
        <strain evidence="1">UMSG3</strain>
    </source>
</reference>
<dbReference type="Proteomes" id="UP000283383">
    <property type="component" value="Unassembled WGS sequence"/>
</dbReference>
<comment type="caution">
    <text evidence="1">The sequence shown here is derived from an EMBL/GenBank/DDBJ whole genome shotgun (WGS) entry which is preliminary data.</text>
</comment>
<proteinExistence type="predicted"/>
<accession>A0A420HUB4</accession>
<dbReference type="AlphaFoldDB" id="A0A420HUB4"/>